<gene>
    <name evidence="2" type="ORF">TorRG33x02_116790</name>
</gene>
<dbReference type="AlphaFoldDB" id="A0A2P5F470"/>
<accession>A0A2P5F470</accession>
<evidence type="ECO:0000256" key="1">
    <source>
        <dbReference type="SAM" id="MobiDB-lite"/>
    </source>
</evidence>
<feature type="region of interest" description="Disordered" evidence="1">
    <location>
        <begin position="83"/>
        <end position="112"/>
    </location>
</feature>
<keyword evidence="3" id="KW-1185">Reference proteome</keyword>
<reference evidence="3" key="1">
    <citation type="submission" date="2016-06" db="EMBL/GenBank/DDBJ databases">
        <title>Parallel loss of symbiosis genes in relatives of nitrogen-fixing non-legume Parasponia.</title>
        <authorList>
            <person name="Van Velzen R."/>
            <person name="Holmer R."/>
            <person name="Bu F."/>
            <person name="Rutten L."/>
            <person name="Van Zeijl A."/>
            <person name="Liu W."/>
            <person name="Santuari L."/>
            <person name="Cao Q."/>
            <person name="Sharma T."/>
            <person name="Shen D."/>
            <person name="Roswanjaya Y."/>
            <person name="Wardhani T."/>
            <person name="Kalhor M.S."/>
            <person name="Jansen J."/>
            <person name="Van den Hoogen J."/>
            <person name="Gungor B."/>
            <person name="Hartog M."/>
            <person name="Hontelez J."/>
            <person name="Verver J."/>
            <person name="Yang W.-C."/>
            <person name="Schijlen E."/>
            <person name="Repin R."/>
            <person name="Schilthuizen M."/>
            <person name="Schranz E."/>
            <person name="Heidstra R."/>
            <person name="Miyata K."/>
            <person name="Fedorova E."/>
            <person name="Kohlen W."/>
            <person name="Bisseling T."/>
            <person name="Smit S."/>
            <person name="Geurts R."/>
        </authorList>
    </citation>
    <scope>NUCLEOTIDE SEQUENCE [LARGE SCALE GENOMIC DNA]</scope>
    <source>
        <strain evidence="3">cv. RG33-2</strain>
    </source>
</reference>
<dbReference type="InParanoid" id="A0A2P5F470"/>
<name>A0A2P5F470_TREOI</name>
<evidence type="ECO:0008006" key="4">
    <source>
        <dbReference type="Google" id="ProtNLM"/>
    </source>
</evidence>
<dbReference type="Proteomes" id="UP000237000">
    <property type="component" value="Unassembled WGS sequence"/>
</dbReference>
<dbReference type="EMBL" id="JXTC01000064">
    <property type="protein sequence ID" value="PON92585.1"/>
    <property type="molecule type" value="Genomic_DNA"/>
</dbReference>
<evidence type="ECO:0000313" key="3">
    <source>
        <dbReference type="Proteomes" id="UP000237000"/>
    </source>
</evidence>
<comment type="caution">
    <text evidence="2">The sequence shown here is derived from an EMBL/GenBank/DDBJ whole genome shotgun (WGS) entry which is preliminary data.</text>
</comment>
<sequence>MRKAWKGHKYKLYTYFKDIGGEDDMNMAKRTPHPDLKKEQQQDWEMLCDHWSSEKFKEWLAKNTEVRSKRKWWSRNESVSTPRHHIRRGEDLTSTTGQIETWRERHCDSDKG</sequence>
<feature type="compositionally biased region" description="Basic and acidic residues" evidence="1">
    <location>
        <begin position="101"/>
        <end position="112"/>
    </location>
</feature>
<proteinExistence type="predicted"/>
<evidence type="ECO:0000313" key="2">
    <source>
        <dbReference type="EMBL" id="PON92585.1"/>
    </source>
</evidence>
<organism evidence="2 3">
    <name type="scientific">Trema orientale</name>
    <name type="common">Charcoal tree</name>
    <name type="synonym">Celtis orientalis</name>
    <dbReference type="NCBI Taxonomy" id="63057"/>
    <lineage>
        <taxon>Eukaryota</taxon>
        <taxon>Viridiplantae</taxon>
        <taxon>Streptophyta</taxon>
        <taxon>Embryophyta</taxon>
        <taxon>Tracheophyta</taxon>
        <taxon>Spermatophyta</taxon>
        <taxon>Magnoliopsida</taxon>
        <taxon>eudicotyledons</taxon>
        <taxon>Gunneridae</taxon>
        <taxon>Pentapetalae</taxon>
        <taxon>rosids</taxon>
        <taxon>fabids</taxon>
        <taxon>Rosales</taxon>
        <taxon>Cannabaceae</taxon>
        <taxon>Trema</taxon>
    </lineage>
</organism>
<dbReference type="OrthoDB" id="1921870at2759"/>
<protein>
    <recommendedName>
        <fullName evidence="4">Transposase, Ptta/En/Spm, plant</fullName>
    </recommendedName>
</protein>